<accession>A0ABX0MAW1</accession>
<reference evidence="1 2" key="1">
    <citation type="submission" date="2019-09" db="EMBL/GenBank/DDBJ databases">
        <title>Taxonomy of Antarctic Massilia spp.: description of Massilia rubra sp. nov., Massilia aquatica sp. nov., Massilia mucilaginosa sp. nov., Massilia frigida sp. nov. isolated from streams, lakes and regoliths.</title>
        <authorList>
            <person name="Holochova P."/>
            <person name="Sedlacek I."/>
            <person name="Kralova S."/>
            <person name="Maslanova I."/>
            <person name="Busse H.-J."/>
            <person name="Stankova E."/>
            <person name="Vrbovska V."/>
            <person name="Kovarovic V."/>
            <person name="Bartak M."/>
            <person name="Svec P."/>
            <person name="Pantucek R."/>
        </authorList>
    </citation>
    <scope>NUCLEOTIDE SEQUENCE [LARGE SCALE GENOMIC DNA]</scope>
    <source>
        <strain evidence="1 2">CCM 8693</strain>
    </source>
</reference>
<evidence type="ECO:0000313" key="2">
    <source>
        <dbReference type="Proteomes" id="UP000819052"/>
    </source>
</evidence>
<keyword evidence="2" id="KW-1185">Reference proteome</keyword>
<sequence>MNLPFLALPILSFLAFVTSDIRAETYRYVMPGEMIVTVVDGPFLASGHHIRGCGRGPTCIVDHAPPLVGPGRPRDEIKSISISVDGLTYALDASGMFNTSAALRNGGIKRIGGYCYDRRNCAFRGRFGDNGRSYVAEWVIKNGIPTRTVLSPSMDLGWLFDDNPAPPKYE</sequence>
<dbReference type="Proteomes" id="UP000819052">
    <property type="component" value="Unassembled WGS sequence"/>
</dbReference>
<dbReference type="RefSeq" id="WP_167077435.1">
    <property type="nucleotide sequence ID" value="NZ_VVIW01000008.1"/>
</dbReference>
<protein>
    <submittedName>
        <fullName evidence="1">Uncharacterized protein</fullName>
    </submittedName>
</protein>
<organism evidence="1 2">
    <name type="scientific">Massilia aquatica</name>
    <dbReference type="NCBI Taxonomy" id="2609000"/>
    <lineage>
        <taxon>Bacteria</taxon>
        <taxon>Pseudomonadati</taxon>
        <taxon>Pseudomonadota</taxon>
        <taxon>Betaproteobacteria</taxon>
        <taxon>Burkholderiales</taxon>
        <taxon>Oxalobacteraceae</taxon>
        <taxon>Telluria group</taxon>
        <taxon>Massilia</taxon>
    </lineage>
</organism>
<evidence type="ECO:0000313" key="1">
    <source>
        <dbReference type="EMBL" id="NHZ41677.1"/>
    </source>
</evidence>
<comment type="caution">
    <text evidence="1">The sequence shown here is derived from an EMBL/GenBank/DDBJ whole genome shotgun (WGS) entry which is preliminary data.</text>
</comment>
<gene>
    <name evidence="1" type="ORF">F1609_16130</name>
</gene>
<dbReference type="EMBL" id="VVIW01000008">
    <property type="protein sequence ID" value="NHZ41677.1"/>
    <property type="molecule type" value="Genomic_DNA"/>
</dbReference>
<proteinExistence type="predicted"/>
<name>A0ABX0MAW1_9BURK</name>